<sequence>MSGFKNSNQLLVIQRTAGVTKSEINFAVPDQKVLMTYNPYSLELGKGVTKPGIAHEVIDQLSTNMSKKSYCVTFAGKKLKQGLTKVDGDIDLFELKEILDKYTLDANTVEFTVEDKTNVKETLLMCLKVNSKQCFNMMEIRKKREYAKAQMIEKRSEIYNLNRSSVFQCIKNKEADGCNRDNISTREIKQKLDFKKRRQAKVTGSTIDKAVGLDGIKRQQEHYDKVFRKLESQIPDVVQKNMDNGTANEINVTATFVNAVMPILFPNGLVDKDLNGEPFMVISPDGTRFYLQCQSEMNAFDVNSLFYLCLRPKLSSIFKMHRKDGTLDEALTIAQQLYESPNNKSPTKATEAVVFICCDIDREWWSISIRCAPVCWLTKGYSLSTGTMSNILQEVLNNCKISGLRVPAISFDGQWHDIAVRSVAYCVASSKGRLETNREVNKVCNTTNDENTQ</sequence>
<dbReference type="Proteomes" id="UP001164746">
    <property type="component" value="Chromosome 9"/>
</dbReference>
<evidence type="ECO:0000313" key="2">
    <source>
        <dbReference type="Proteomes" id="UP001164746"/>
    </source>
</evidence>
<protein>
    <submittedName>
        <fullName evidence="1">Uncharacterized protein</fullName>
    </submittedName>
</protein>
<keyword evidence="2" id="KW-1185">Reference proteome</keyword>
<accession>A0ABY7F847</accession>
<dbReference type="Gene3D" id="3.90.320.10">
    <property type="match status" value="1"/>
</dbReference>
<name>A0ABY7F847_MYAAR</name>
<reference evidence="1" key="1">
    <citation type="submission" date="2022-11" db="EMBL/GenBank/DDBJ databases">
        <title>Centuries of genome instability and evolution in soft-shell clam transmissible cancer (bioRxiv).</title>
        <authorList>
            <person name="Hart S.F.M."/>
            <person name="Yonemitsu M.A."/>
            <person name="Giersch R.M."/>
            <person name="Beal B.F."/>
            <person name="Arriagada G."/>
            <person name="Davis B.W."/>
            <person name="Ostrander E.A."/>
            <person name="Goff S.P."/>
            <person name="Metzger M.J."/>
        </authorList>
    </citation>
    <scope>NUCLEOTIDE SEQUENCE</scope>
    <source>
        <strain evidence="1">MELC-2E11</strain>
        <tissue evidence="1">Siphon/mantle</tissue>
    </source>
</reference>
<dbReference type="InterPro" id="IPR011604">
    <property type="entry name" value="PDDEXK-like_dom_sf"/>
</dbReference>
<proteinExistence type="predicted"/>
<gene>
    <name evidence="1" type="ORF">MAR_005566</name>
</gene>
<evidence type="ECO:0000313" key="1">
    <source>
        <dbReference type="EMBL" id="WAR15461.1"/>
    </source>
</evidence>
<dbReference type="EMBL" id="CP111020">
    <property type="protein sequence ID" value="WAR15461.1"/>
    <property type="molecule type" value="Genomic_DNA"/>
</dbReference>
<organism evidence="1 2">
    <name type="scientific">Mya arenaria</name>
    <name type="common">Soft-shell clam</name>
    <dbReference type="NCBI Taxonomy" id="6604"/>
    <lineage>
        <taxon>Eukaryota</taxon>
        <taxon>Metazoa</taxon>
        <taxon>Spiralia</taxon>
        <taxon>Lophotrochozoa</taxon>
        <taxon>Mollusca</taxon>
        <taxon>Bivalvia</taxon>
        <taxon>Autobranchia</taxon>
        <taxon>Heteroconchia</taxon>
        <taxon>Euheterodonta</taxon>
        <taxon>Imparidentia</taxon>
        <taxon>Neoheterodontei</taxon>
        <taxon>Myida</taxon>
        <taxon>Myoidea</taxon>
        <taxon>Myidae</taxon>
        <taxon>Mya</taxon>
    </lineage>
</organism>